<reference evidence="1" key="1">
    <citation type="journal article" date="2015" name="Nature">
        <title>Complex archaea that bridge the gap between prokaryotes and eukaryotes.</title>
        <authorList>
            <person name="Spang A."/>
            <person name="Saw J.H."/>
            <person name="Jorgensen S.L."/>
            <person name="Zaremba-Niedzwiedzka K."/>
            <person name="Martijn J."/>
            <person name="Lind A.E."/>
            <person name="van Eijk R."/>
            <person name="Schleper C."/>
            <person name="Guy L."/>
            <person name="Ettema T.J."/>
        </authorList>
    </citation>
    <scope>NUCLEOTIDE SEQUENCE</scope>
</reference>
<protein>
    <recommendedName>
        <fullName evidence="2">Rad50/SbcC-type AAA domain-containing protein</fullName>
    </recommendedName>
</protein>
<evidence type="ECO:0008006" key="2">
    <source>
        <dbReference type="Google" id="ProtNLM"/>
    </source>
</evidence>
<dbReference type="AlphaFoldDB" id="A0A0F9H8N1"/>
<comment type="caution">
    <text evidence="1">The sequence shown here is derived from an EMBL/GenBank/DDBJ whole genome shotgun (WGS) entry which is preliminary data.</text>
</comment>
<dbReference type="Gene3D" id="3.40.50.300">
    <property type="entry name" value="P-loop containing nucleotide triphosphate hydrolases"/>
    <property type="match status" value="1"/>
</dbReference>
<evidence type="ECO:0000313" key="1">
    <source>
        <dbReference type="EMBL" id="KKL99341.1"/>
    </source>
</evidence>
<proteinExistence type="predicted"/>
<dbReference type="EMBL" id="LAZR01017700">
    <property type="protein sequence ID" value="KKL99341.1"/>
    <property type="molecule type" value="Genomic_DNA"/>
</dbReference>
<accession>A0A0F9H8N1</accession>
<feature type="non-terminal residue" evidence="1">
    <location>
        <position position="135"/>
    </location>
</feature>
<dbReference type="InterPro" id="IPR027417">
    <property type="entry name" value="P-loop_NTPase"/>
</dbReference>
<gene>
    <name evidence="1" type="ORF">LCGC14_1815430</name>
</gene>
<organism evidence="1">
    <name type="scientific">marine sediment metagenome</name>
    <dbReference type="NCBI Taxonomy" id="412755"/>
    <lineage>
        <taxon>unclassified sequences</taxon>
        <taxon>metagenomes</taxon>
        <taxon>ecological metagenomes</taxon>
    </lineage>
</organism>
<name>A0A0F9H8N1_9ZZZZ</name>
<sequence>MTEYSRLVSARVVDFQTIVDSTLELGNLTVLSGSGDVGKSAFLRAIRAVCLNDAVDEDIRHGTKKTEVTLTFEDGTEIVWTKALKKGGCYRMGDTEYNKCQGKVPEAVAEYLGIGTIEVDSTTTLTPQLSDQHDL</sequence>